<sequence length="78" mass="8793">MNGALFTSYVCTLDEQMSTENRKILMLVDNASSHKVDETVTLLNVRVEMLPKNTTAHLQPQDDGIIAAFKAKMKQRQL</sequence>
<dbReference type="Pfam" id="PF03184">
    <property type="entry name" value="DDE_1"/>
    <property type="match status" value="1"/>
</dbReference>
<evidence type="ECO:0000313" key="3">
    <source>
        <dbReference type="Proteomes" id="UP000285060"/>
    </source>
</evidence>
<protein>
    <recommendedName>
        <fullName evidence="1">DDE-1 domain-containing protein</fullName>
    </recommendedName>
</protein>
<dbReference type="GO" id="GO:0003676">
    <property type="term" value="F:nucleic acid binding"/>
    <property type="evidence" value="ECO:0007669"/>
    <property type="project" value="InterPro"/>
</dbReference>
<dbReference type="InterPro" id="IPR004875">
    <property type="entry name" value="DDE_SF_endonuclease_dom"/>
</dbReference>
<proteinExistence type="predicted"/>
<dbReference type="AlphaFoldDB" id="A0A418AIY2"/>
<dbReference type="Proteomes" id="UP000285060">
    <property type="component" value="Unassembled WGS sequence"/>
</dbReference>
<dbReference type="EMBL" id="QUSY01001925">
    <property type="protein sequence ID" value="RHY23066.1"/>
    <property type="molecule type" value="Genomic_DNA"/>
</dbReference>
<feature type="domain" description="DDE-1" evidence="1">
    <location>
        <begin position="4"/>
        <end position="77"/>
    </location>
</feature>
<comment type="caution">
    <text evidence="2">The sequence shown here is derived from an EMBL/GenBank/DDBJ whole genome shotgun (WGS) entry which is preliminary data.</text>
</comment>
<gene>
    <name evidence="2" type="ORF">DYB32_009312</name>
</gene>
<keyword evidence="3" id="KW-1185">Reference proteome</keyword>
<name>A0A418AIY2_9STRA</name>
<organism evidence="2 3">
    <name type="scientific">Aphanomyces invadans</name>
    <dbReference type="NCBI Taxonomy" id="157072"/>
    <lineage>
        <taxon>Eukaryota</taxon>
        <taxon>Sar</taxon>
        <taxon>Stramenopiles</taxon>
        <taxon>Oomycota</taxon>
        <taxon>Saprolegniomycetes</taxon>
        <taxon>Saprolegniales</taxon>
        <taxon>Verrucalvaceae</taxon>
        <taxon>Aphanomyces</taxon>
    </lineage>
</organism>
<evidence type="ECO:0000313" key="2">
    <source>
        <dbReference type="EMBL" id="RHY23066.1"/>
    </source>
</evidence>
<accession>A0A418AIY2</accession>
<reference evidence="2 3" key="1">
    <citation type="submission" date="2018-08" db="EMBL/GenBank/DDBJ databases">
        <title>Aphanomyces genome sequencing and annotation.</title>
        <authorList>
            <person name="Minardi D."/>
            <person name="Oidtmann B."/>
            <person name="Van Der Giezen M."/>
            <person name="Studholme D.J."/>
        </authorList>
    </citation>
    <scope>NUCLEOTIDE SEQUENCE [LARGE SCALE GENOMIC DNA]</scope>
    <source>
        <strain evidence="2 3">NJM0002</strain>
    </source>
</reference>
<evidence type="ECO:0000259" key="1">
    <source>
        <dbReference type="Pfam" id="PF03184"/>
    </source>
</evidence>